<dbReference type="InterPro" id="IPR008274">
    <property type="entry name" value="AldOxase/xan_DH_MoCoBD1"/>
</dbReference>
<dbReference type="InterPro" id="IPR000674">
    <property type="entry name" value="Ald_Oxase/Xan_DH_a/b"/>
</dbReference>
<dbReference type="PANTHER" id="PTHR11908">
    <property type="entry name" value="XANTHINE DEHYDROGENASE"/>
    <property type="match status" value="1"/>
</dbReference>
<evidence type="ECO:0000256" key="1">
    <source>
        <dbReference type="ARBA" id="ARBA00022505"/>
    </source>
</evidence>
<feature type="domain" description="Aldehyde oxidase/xanthine dehydrogenase a/b hammerhead" evidence="3">
    <location>
        <begin position="19"/>
        <end position="139"/>
    </location>
</feature>
<dbReference type="AlphaFoldDB" id="A0A383EBP1"/>
<organism evidence="4">
    <name type="scientific">marine metagenome</name>
    <dbReference type="NCBI Taxonomy" id="408172"/>
    <lineage>
        <taxon>unclassified sequences</taxon>
        <taxon>metagenomes</taxon>
        <taxon>ecological metagenomes</taxon>
    </lineage>
</organism>
<gene>
    <name evidence="4" type="ORF">METZ01_LOCUS506667</name>
</gene>
<sequence>MGNLIGKSVKRVEDNRFIKGEGKYTDDFNMANQTFAVYVRSPHAHANINSVDVSAAEAMNGVIKVFTGKDIADAGIVGSICGWQVDFKNGNTMKEPGHPILAADKVRHVGDPVAMVIAEDKYIAKDAVEAVLVDYEVLDAIVDPKAAAQDGAPQVHDDVPNNTIYDWELGNKDETDAAFENAHHVTELSYHNQKLVPNAIEPRAALAHYDSNDDKYTLYSTSQNP</sequence>
<dbReference type="SUPFAM" id="SSF56003">
    <property type="entry name" value="Molybdenum cofactor-binding domain"/>
    <property type="match status" value="1"/>
</dbReference>
<dbReference type="EMBL" id="UINC01224264">
    <property type="protein sequence ID" value="SVE53813.1"/>
    <property type="molecule type" value="Genomic_DNA"/>
</dbReference>
<dbReference type="PANTHER" id="PTHR11908:SF132">
    <property type="entry name" value="ALDEHYDE OXIDASE 1-RELATED"/>
    <property type="match status" value="1"/>
</dbReference>
<dbReference type="GO" id="GO:0016491">
    <property type="term" value="F:oxidoreductase activity"/>
    <property type="evidence" value="ECO:0007669"/>
    <property type="project" value="UniProtKB-KW"/>
</dbReference>
<dbReference type="InterPro" id="IPR037165">
    <property type="entry name" value="AldOxase/xan_DH_Mopterin-bd_sf"/>
</dbReference>
<evidence type="ECO:0000256" key="2">
    <source>
        <dbReference type="ARBA" id="ARBA00023002"/>
    </source>
</evidence>
<feature type="non-terminal residue" evidence="4">
    <location>
        <position position="225"/>
    </location>
</feature>
<keyword evidence="2" id="KW-0560">Oxidoreductase</keyword>
<dbReference type="SMART" id="SM01008">
    <property type="entry name" value="Ald_Xan_dh_C"/>
    <property type="match status" value="1"/>
</dbReference>
<dbReference type="InterPro" id="IPR016208">
    <property type="entry name" value="Ald_Oxase/xanthine_DH-like"/>
</dbReference>
<dbReference type="GO" id="GO:0005506">
    <property type="term" value="F:iron ion binding"/>
    <property type="evidence" value="ECO:0007669"/>
    <property type="project" value="InterPro"/>
</dbReference>
<name>A0A383EBP1_9ZZZZ</name>
<dbReference type="Pfam" id="PF02738">
    <property type="entry name" value="MoCoBD_1"/>
    <property type="match status" value="1"/>
</dbReference>
<proteinExistence type="predicted"/>
<dbReference type="Gene3D" id="3.30.365.10">
    <property type="entry name" value="Aldehyde oxidase/xanthine dehydrogenase, molybdopterin binding domain"/>
    <property type="match status" value="1"/>
</dbReference>
<evidence type="ECO:0000259" key="3">
    <source>
        <dbReference type="SMART" id="SM01008"/>
    </source>
</evidence>
<dbReference type="SUPFAM" id="SSF54665">
    <property type="entry name" value="CO dehydrogenase molybdoprotein N-domain-like"/>
    <property type="match status" value="1"/>
</dbReference>
<dbReference type="Gene3D" id="3.90.1170.50">
    <property type="entry name" value="Aldehyde oxidase/xanthine dehydrogenase, a/b hammerhead"/>
    <property type="match status" value="1"/>
</dbReference>
<dbReference type="Pfam" id="PF01315">
    <property type="entry name" value="Ald_Xan_dh_C"/>
    <property type="match status" value="1"/>
</dbReference>
<reference evidence="4" key="1">
    <citation type="submission" date="2018-05" db="EMBL/GenBank/DDBJ databases">
        <authorList>
            <person name="Lanie J.A."/>
            <person name="Ng W.-L."/>
            <person name="Kazmierczak K.M."/>
            <person name="Andrzejewski T.M."/>
            <person name="Davidsen T.M."/>
            <person name="Wayne K.J."/>
            <person name="Tettelin H."/>
            <person name="Glass J.I."/>
            <person name="Rusch D."/>
            <person name="Podicherti R."/>
            <person name="Tsui H.-C.T."/>
            <person name="Winkler M.E."/>
        </authorList>
    </citation>
    <scope>NUCLEOTIDE SEQUENCE</scope>
</reference>
<keyword evidence="1" id="KW-0500">Molybdenum</keyword>
<protein>
    <recommendedName>
        <fullName evidence="3">Aldehyde oxidase/xanthine dehydrogenase a/b hammerhead domain-containing protein</fullName>
    </recommendedName>
</protein>
<dbReference type="InterPro" id="IPR036856">
    <property type="entry name" value="Ald_Oxase/Xan_DH_a/b_sf"/>
</dbReference>
<evidence type="ECO:0000313" key="4">
    <source>
        <dbReference type="EMBL" id="SVE53813.1"/>
    </source>
</evidence>
<accession>A0A383EBP1</accession>